<gene>
    <name evidence="2" type="ORF">BHY08_04880</name>
</gene>
<feature type="transmembrane region" description="Helical" evidence="1">
    <location>
        <begin position="124"/>
        <end position="143"/>
    </location>
</feature>
<evidence type="ECO:0008006" key="4">
    <source>
        <dbReference type="Google" id="ProtNLM"/>
    </source>
</evidence>
<proteinExistence type="predicted"/>
<dbReference type="RefSeq" id="WP_071456807.1">
    <property type="nucleotide sequence ID" value="NZ_CP017267.1"/>
</dbReference>
<feature type="transmembrane region" description="Helical" evidence="1">
    <location>
        <begin position="202"/>
        <end position="231"/>
    </location>
</feature>
<keyword evidence="3" id="KW-1185">Reference proteome</keyword>
<keyword evidence="1" id="KW-1133">Transmembrane helix</keyword>
<evidence type="ECO:0000256" key="1">
    <source>
        <dbReference type="SAM" id="Phobius"/>
    </source>
</evidence>
<feature type="transmembrane region" description="Helical" evidence="1">
    <location>
        <begin position="164"/>
        <end position="182"/>
    </location>
</feature>
<dbReference type="Pfam" id="PF06166">
    <property type="entry name" value="DUF979"/>
    <property type="match status" value="1"/>
</dbReference>
<name>A0A1J0A5L0_9ENTE</name>
<feature type="transmembrane region" description="Helical" evidence="1">
    <location>
        <begin position="37"/>
        <end position="53"/>
    </location>
</feature>
<evidence type="ECO:0000313" key="2">
    <source>
        <dbReference type="EMBL" id="APB31221.1"/>
    </source>
</evidence>
<dbReference type="KEGG" id="vte:BHY08_04880"/>
<sequence>MAQYIPAILEFFYILIGLLSMMTAVRCFRDETNDTRIGTGLFWLILGVIFAAGKLMPYVVSGVLLALIGVLTLFKQVKIGKLAEISEEEGQKSAERIGSWVFFPSVLLAIIAVVISYTPLGGQVGIGIASIVALIVAMIITKAPPKVALDDTDRMFQSVGTTGILPQLLAALGVVFNAAGVGDVISQAISGVVPEGNRLAGVIAYCLGMMIFTMVMGNAFAAFTVITAGIGVPFVMMQGGDPVVAGTLAMTAGFCGTLLTPMAANFNALPVALLEMDDTNGVIKAQAPMAIVMIMIHIILMYVLAF</sequence>
<keyword evidence="1" id="KW-0812">Transmembrane</keyword>
<dbReference type="Proteomes" id="UP000191200">
    <property type="component" value="Chromosome"/>
</dbReference>
<feature type="transmembrane region" description="Helical" evidence="1">
    <location>
        <begin position="6"/>
        <end position="25"/>
    </location>
</feature>
<evidence type="ECO:0000313" key="3">
    <source>
        <dbReference type="Proteomes" id="UP000191200"/>
    </source>
</evidence>
<dbReference type="AlphaFoldDB" id="A0A1J0A5L0"/>
<dbReference type="EMBL" id="CP017267">
    <property type="protein sequence ID" value="APB31221.1"/>
    <property type="molecule type" value="Genomic_DNA"/>
</dbReference>
<feature type="transmembrane region" description="Helical" evidence="1">
    <location>
        <begin position="286"/>
        <end position="305"/>
    </location>
</feature>
<feature type="transmembrane region" description="Helical" evidence="1">
    <location>
        <begin position="243"/>
        <end position="266"/>
    </location>
</feature>
<dbReference type="STRING" id="519472.BHY08_04880"/>
<accession>A0A1J0A5L0</accession>
<dbReference type="OrthoDB" id="1689651at2"/>
<organism evidence="2 3">
    <name type="scientific">Vagococcus teuberi</name>
    <dbReference type="NCBI Taxonomy" id="519472"/>
    <lineage>
        <taxon>Bacteria</taxon>
        <taxon>Bacillati</taxon>
        <taxon>Bacillota</taxon>
        <taxon>Bacilli</taxon>
        <taxon>Lactobacillales</taxon>
        <taxon>Enterococcaceae</taxon>
        <taxon>Vagococcus</taxon>
    </lineage>
</organism>
<keyword evidence="1" id="KW-0472">Membrane</keyword>
<protein>
    <recommendedName>
        <fullName evidence="4">Permease</fullName>
    </recommendedName>
</protein>
<dbReference type="InterPro" id="IPR009323">
    <property type="entry name" value="DUF979"/>
</dbReference>
<reference evidence="2 3" key="1">
    <citation type="submission" date="2016-09" db="EMBL/GenBank/DDBJ databases">
        <title>Vagococcus teuberi sp. nov., isolated from the Malian artisanal sour milk fene.</title>
        <authorList>
            <person name="Wullschleger S."/>
            <person name="Seifert C."/>
            <person name="Baumgartner S."/>
            <person name="Lacroix C."/>
            <person name="Bonfoh B."/>
            <person name="Stevens M.J."/>
            <person name="Meile L."/>
        </authorList>
    </citation>
    <scope>NUCLEOTIDE SEQUENCE [LARGE SCALE GENOMIC DNA]</scope>
    <source>
        <strain evidence="2 3">DSM 21459</strain>
    </source>
</reference>
<feature type="transmembrane region" description="Helical" evidence="1">
    <location>
        <begin position="97"/>
        <end position="118"/>
    </location>
</feature>